<accession>D3RWG4</accession>
<organism evidence="2 3">
    <name type="scientific">Allochromatium vinosum (strain ATCC 17899 / DSM 180 / NBRC 103801 / NCIMB 10441 / D)</name>
    <name type="common">Chromatium vinosum</name>
    <dbReference type="NCBI Taxonomy" id="572477"/>
    <lineage>
        <taxon>Bacteria</taxon>
        <taxon>Pseudomonadati</taxon>
        <taxon>Pseudomonadota</taxon>
        <taxon>Gammaproteobacteria</taxon>
        <taxon>Chromatiales</taxon>
        <taxon>Chromatiaceae</taxon>
        <taxon>Allochromatium</taxon>
    </lineage>
</organism>
<proteinExistence type="predicted"/>
<keyword evidence="3" id="KW-1185">Reference proteome</keyword>
<feature type="chain" id="PRO_5003050121" description="PASTA domain-containing protein" evidence="1">
    <location>
        <begin position="23"/>
        <end position="269"/>
    </location>
</feature>
<dbReference type="InterPro" id="IPR040755">
    <property type="entry name" value="IrmA"/>
</dbReference>
<dbReference type="Proteomes" id="UP000001441">
    <property type="component" value="Plasmid pALVIN02"/>
</dbReference>
<reference evidence="2 3" key="1">
    <citation type="journal article" date="2011" name="Stand. Genomic Sci.">
        <title>Complete genome sequence of Allochromatium vinosum DSM 180(T).</title>
        <authorList>
            <person name="Weissgerber T."/>
            <person name="Zigann R."/>
            <person name="Bruce D."/>
            <person name="Chang Y.J."/>
            <person name="Detter J.C."/>
            <person name="Han C."/>
            <person name="Hauser L."/>
            <person name="Jeffries C.D."/>
            <person name="Land M."/>
            <person name="Munk A.C."/>
            <person name="Tapia R."/>
            <person name="Dahl C."/>
        </authorList>
    </citation>
    <scope>NUCLEOTIDE SEQUENCE [LARGE SCALE GENOMIC DNA]</scope>
    <source>
        <strain evidence="3">ATCC 17899 / DSM 180 / NBRC 103801 / NCIMB 10441 / D</strain>
        <plasmid evidence="3">Plasmid pALVIN02</plasmid>
    </source>
</reference>
<feature type="signal peptide" evidence="1">
    <location>
        <begin position="1"/>
        <end position="22"/>
    </location>
</feature>
<evidence type="ECO:0000256" key="1">
    <source>
        <dbReference type="SAM" id="SignalP"/>
    </source>
</evidence>
<protein>
    <recommendedName>
        <fullName evidence="4">PASTA domain-containing protein</fullName>
    </recommendedName>
</protein>
<evidence type="ECO:0000313" key="3">
    <source>
        <dbReference type="Proteomes" id="UP000001441"/>
    </source>
</evidence>
<evidence type="ECO:0008006" key="4">
    <source>
        <dbReference type="Google" id="ProtNLM"/>
    </source>
</evidence>
<dbReference type="HOGENOM" id="CLU_1033043_0_0_6"/>
<keyword evidence="1" id="KW-0732">Signal</keyword>
<name>D3RWG4_ALLVD</name>
<geneLocation type="plasmid" evidence="2 3">
    <name>pALVIN02</name>
</geneLocation>
<dbReference type="EMBL" id="CP001898">
    <property type="protein sequence ID" value="ADC64176.1"/>
    <property type="molecule type" value="Genomic_DNA"/>
</dbReference>
<dbReference type="OrthoDB" id="5763676at2"/>
<dbReference type="Pfam" id="PF18673">
    <property type="entry name" value="IrmA"/>
    <property type="match status" value="1"/>
</dbReference>
<dbReference type="KEGG" id="alv:Alvin_3285"/>
<dbReference type="AlphaFoldDB" id="D3RWG4"/>
<keyword evidence="2" id="KW-0614">Plasmid</keyword>
<evidence type="ECO:0000313" key="2">
    <source>
        <dbReference type="EMBL" id="ADC64176.1"/>
    </source>
</evidence>
<gene>
    <name evidence="2" type="ordered locus">Alvin_3285</name>
</gene>
<sequence>MRANTYILSAFALTLLSGLVSAKCLPQPDATPECRYPVGDSWCAEKDRANPYAYSDQCLAAASSAADVETIRFWNTNKLFANQGQCSAVFFFDSGLQSIENLQVSFSALNASGESIATGTLEIATFGNGSADRYADAFAESEHFCDDDLTIVVDQATAIIEGKQVDLLAQKVLVPEDFKPFKIRTTSARNTDKAAADTLTVVPNPASDCDLSYGETLKNAGLVPKEISIHGPEDTDFSGYGCPYRITPAPGTKIQTGSTVTFRSAWEAG</sequence>
<dbReference type="eggNOG" id="ENOG5032Y22">
    <property type="taxonomic scope" value="Bacteria"/>
</dbReference>